<dbReference type="InterPro" id="IPR024758">
    <property type="entry name" value="Inp1"/>
</dbReference>
<evidence type="ECO:0000313" key="8">
    <source>
        <dbReference type="Proteomes" id="UP000287144"/>
    </source>
</evidence>
<evidence type="ECO:0000256" key="1">
    <source>
        <dbReference type="ARBA" id="ARBA00003594"/>
    </source>
</evidence>
<feature type="compositionally biased region" description="Polar residues" evidence="6">
    <location>
        <begin position="359"/>
        <end position="380"/>
    </location>
</feature>
<evidence type="ECO:0000256" key="3">
    <source>
        <dbReference type="ARBA" id="ARBA00010707"/>
    </source>
</evidence>
<keyword evidence="8" id="KW-1185">Reference proteome</keyword>
<gene>
    <name evidence="7" type="ORF">CEP52_005892</name>
</gene>
<comment type="caution">
    <text evidence="7">The sequence shown here is derived from an EMBL/GenBank/DDBJ whole genome shotgun (WGS) entry which is preliminary data.</text>
</comment>
<feature type="compositionally biased region" description="Low complexity" evidence="6">
    <location>
        <begin position="318"/>
        <end position="328"/>
    </location>
</feature>
<name>A0A428TVJ7_9HYPO</name>
<accession>A0A428TVJ7</accession>
<dbReference type="GO" id="GO:0045033">
    <property type="term" value="P:peroxisome inheritance"/>
    <property type="evidence" value="ECO:0007669"/>
    <property type="project" value="InterPro"/>
</dbReference>
<feature type="region of interest" description="Disordered" evidence="6">
    <location>
        <begin position="419"/>
        <end position="484"/>
    </location>
</feature>
<evidence type="ECO:0000256" key="5">
    <source>
        <dbReference type="ARBA" id="ARBA00023136"/>
    </source>
</evidence>
<feature type="compositionally biased region" description="Polar residues" evidence="6">
    <location>
        <begin position="469"/>
        <end position="484"/>
    </location>
</feature>
<feature type="compositionally biased region" description="Basic and acidic residues" evidence="6">
    <location>
        <begin position="439"/>
        <end position="466"/>
    </location>
</feature>
<evidence type="ECO:0000256" key="6">
    <source>
        <dbReference type="SAM" id="MobiDB-lite"/>
    </source>
</evidence>
<dbReference type="Proteomes" id="UP000287144">
    <property type="component" value="Unassembled WGS sequence"/>
</dbReference>
<comment type="similarity">
    <text evidence="3">Belongs to the INP1 family.</text>
</comment>
<reference evidence="7 8" key="1">
    <citation type="submission" date="2017-06" db="EMBL/GenBank/DDBJ databases">
        <title>Comparative genomic analysis of Ambrosia Fusariam Clade fungi.</title>
        <authorList>
            <person name="Stajich J.E."/>
            <person name="Carrillo J."/>
            <person name="Kijimoto T."/>
            <person name="Eskalen A."/>
            <person name="O'Donnell K."/>
            <person name="Kasson M."/>
        </authorList>
    </citation>
    <scope>NUCLEOTIDE SEQUENCE [LARGE SCALE GENOMIC DNA]</scope>
    <source>
        <strain evidence="7 8">NRRL62579</strain>
    </source>
</reference>
<sequence>MDDSTHPRPYRAPRRVATAPIPLRAAMNIGSPDSDSLVETLYNHPNAKIISFTASGRALSRSPGGPDDEPGSLSWSSQLERTIAVGPFRIYRAPGSVAFLNCGSALQPILPKSQCWCIDEVNSKFVLQIRRPNYWRIELPVQDPEDQTRAEALRGVFDKILQFEKTECPFKRSFTVDLPERPQTPVTRRPWTPVQRSLPVTPAFDSMPSVGSRRSSFVGRSTTPTPLSNRHYPDFSTSPLSRPTSSASCAGSYPQLQVPRSRSRAHTDVVQSSDDVLRKRSPSPALISSRAERASPKPLDAVLERPAEIDSSDPFQPTSSSTLSESPTISVARHVEMIDAIPRPDVSTKKVDRCPSFSSEAYTNSSDGGSPEFSATSVSDEPSVYELHEGSGYRGGRMKARLRRTAGFTMSRSVTLPPHLMLAMNKPSPSENITPPSIEPEHAEAAPRNSDSSDKADKQPTVEKGRQGRTPTSTPRQRGVVSQC</sequence>
<dbReference type="GO" id="GO:0005780">
    <property type="term" value="C:extrinsic component of intraperoxisomal membrane"/>
    <property type="evidence" value="ECO:0007669"/>
    <property type="project" value="InterPro"/>
</dbReference>
<proteinExistence type="inferred from homology"/>
<dbReference type="AlphaFoldDB" id="A0A428TVJ7"/>
<organism evidence="7 8">
    <name type="scientific">Fusarium oligoseptatum</name>
    <dbReference type="NCBI Taxonomy" id="2604345"/>
    <lineage>
        <taxon>Eukaryota</taxon>
        <taxon>Fungi</taxon>
        <taxon>Dikarya</taxon>
        <taxon>Ascomycota</taxon>
        <taxon>Pezizomycotina</taxon>
        <taxon>Sordariomycetes</taxon>
        <taxon>Hypocreomycetidae</taxon>
        <taxon>Hypocreales</taxon>
        <taxon>Nectriaceae</taxon>
        <taxon>Fusarium</taxon>
        <taxon>Fusarium solani species complex</taxon>
    </lineage>
</organism>
<dbReference type="Pfam" id="PF12634">
    <property type="entry name" value="Inp1"/>
    <property type="match status" value="1"/>
</dbReference>
<evidence type="ECO:0000313" key="7">
    <source>
        <dbReference type="EMBL" id="RSM06056.1"/>
    </source>
</evidence>
<keyword evidence="5" id="KW-0472">Membrane</keyword>
<feature type="region of interest" description="Disordered" evidence="6">
    <location>
        <begin position="181"/>
        <end position="328"/>
    </location>
</feature>
<feature type="compositionally biased region" description="Polar residues" evidence="6">
    <location>
        <begin position="235"/>
        <end position="260"/>
    </location>
</feature>
<evidence type="ECO:0000256" key="2">
    <source>
        <dbReference type="ARBA" id="ARBA00004421"/>
    </source>
</evidence>
<feature type="region of interest" description="Disordered" evidence="6">
    <location>
        <begin position="359"/>
        <end position="398"/>
    </location>
</feature>
<dbReference type="STRING" id="1325735.A0A428TVJ7"/>
<feature type="compositionally biased region" description="Low complexity" evidence="6">
    <location>
        <begin position="209"/>
        <end position="221"/>
    </location>
</feature>
<dbReference type="EMBL" id="NKCK01000048">
    <property type="protein sequence ID" value="RSM06056.1"/>
    <property type="molecule type" value="Genomic_DNA"/>
</dbReference>
<protein>
    <recommendedName>
        <fullName evidence="4">Inheritance of peroxisomes protein 1</fullName>
    </recommendedName>
</protein>
<comment type="subcellular location">
    <subcellularLocation>
        <location evidence="2">Peroxisome membrane</location>
        <topology evidence="2">Peripheral membrane protein</topology>
    </subcellularLocation>
</comment>
<comment type="function">
    <text evidence="1">Required for peroxisome inheritance.</text>
</comment>
<evidence type="ECO:0000256" key="4">
    <source>
        <dbReference type="ARBA" id="ARBA00021397"/>
    </source>
</evidence>